<dbReference type="InterPro" id="IPR011009">
    <property type="entry name" value="Kinase-like_dom_sf"/>
</dbReference>
<dbReference type="FunFam" id="3.30.200.20:FF:000003">
    <property type="entry name" value="Non-specific serine/threonine protein kinase"/>
    <property type="match status" value="1"/>
</dbReference>
<comment type="catalytic activity">
    <reaction evidence="27">
        <text>L-seryl-[tau protein] + ATP = O-phospho-L-seryl-[tau protein] + ADP + H(+)</text>
        <dbReference type="Rhea" id="RHEA:12801"/>
        <dbReference type="Rhea" id="RHEA-COMP:13701"/>
        <dbReference type="Rhea" id="RHEA-COMP:13702"/>
        <dbReference type="ChEBI" id="CHEBI:15378"/>
        <dbReference type="ChEBI" id="CHEBI:29999"/>
        <dbReference type="ChEBI" id="CHEBI:30616"/>
        <dbReference type="ChEBI" id="CHEBI:83421"/>
        <dbReference type="ChEBI" id="CHEBI:456216"/>
        <dbReference type="EC" id="2.7.11.26"/>
    </reaction>
</comment>
<dbReference type="InterPro" id="IPR028375">
    <property type="entry name" value="KA1/Ssp2_C"/>
</dbReference>
<evidence type="ECO:0000256" key="2">
    <source>
        <dbReference type="ARBA" id="ARBA00004124"/>
    </source>
</evidence>
<dbReference type="InterPro" id="IPR001772">
    <property type="entry name" value="KA1_dom"/>
</dbReference>
<dbReference type="GO" id="GO:0016055">
    <property type="term" value="P:Wnt signaling pathway"/>
    <property type="evidence" value="ECO:0007669"/>
    <property type="project" value="UniProtKB-KW"/>
</dbReference>
<evidence type="ECO:0000256" key="33">
    <source>
        <dbReference type="PROSITE-ProRule" id="PRU10141"/>
    </source>
</evidence>
<evidence type="ECO:0000256" key="23">
    <source>
        <dbReference type="ARBA" id="ARBA00023136"/>
    </source>
</evidence>
<dbReference type="EC" id="2.7.11.1" evidence="8"/>
<keyword evidence="10" id="KW-1003">Cell membrane</keyword>
<evidence type="ECO:0000256" key="11">
    <source>
        <dbReference type="ARBA" id="ARBA00022490"/>
    </source>
</evidence>
<evidence type="ECO:0000256" key="30">
    <source>
        <dbReference type="ARBA" id="ARBA00070360"/>
    </source>
</evidence>
<evidence type="ECO:0000256" key="15">
    <source>
        <dbReference type="ARBA" id="ARBA00022687"/>
    </source>
</evidence>
<dbReference type="CDD" id="cd14406">
    <property type="entry name" value="UBA_MARK2"/>
    <property type="match status" value="1"/>
</dbReference>
<evidence type="ECO:0000256" key="1">
    <source>
        <dbReference type="ARBA" id="ARBA00001946"/>
    </source>
</evidence>
<evidence type="ECO:0000256" key="5">
    <source>
        <dbReference type="ARBA" id="ARBA00004279"/>
    </source>
</evidence>
<dbReference type="Gene3D" id="3.30.310.80">
    <property type="entry name" value="Kinase associated domain 1, KA1"/>
    <property type="match status" value="1"/>
</dbReference>
<dbReference type="GO" id="GO:0008289">
    <property type="term" value="F:lipid binding"/>
    <property type="evidence" value="ECO:0007669"/>
    <property type="project" value="UniProtKB-KW"/>
</dbReference>
<dbReference type="PANTHER" id="PTHR24346:SF56">
    <property type="entry name" value="SERINE_THREONINE-PROTEIN KINASE MARK2"/>
    <property type="match status" value="1"/>
</dbReference>
<dbReference type="GO" id="GO:0005524">
    <property type="term" value="F:ATP binding"/>
    <property type="evidence" value="ECO:0007669"/>
    <property type="project" value="UniProtKB-UniRule"/>
</dbReference>
<evidence type="ECO:0000256" key="25">
    <source>
        <dbReference type="ARBA" id="ARBA00023273"/>
    </source>
</evidence>
<evidence type="ECO:0000256" key="17">
    <source>
        <dbReference type="ARBA" id="ARBA00022741"/>
    </source>
</evidence>
<dbReference type="PROSITE" id="PS50032">
    <property type="entry name" value="KA1"/>
    <property type="match status" value="1"/>
</dbReference>
<evidence type="ECO:0000256" key="27">
    <source>
        <dbReference type="ARBA" id="ARBA00048291"/>
    </source>
</evidence>
<dbReference type="CDD" id="cd12201">
    <property type="entry name" value="MARK2_C"/>
    <property type="match status" value="1"/>
</dbReference>
<keyword evidence="17 33" id="KW-0547">Nucleotide-binding</keyword>
<dbReference type="InterPro" id="IPR000719">
    <property type="entry name" value="Prot_kinase_dom"/>
</dbReference>
<protein>
    <recommendedName>
        <fullName evidence="30">Serine/threonine-protein kinase MARK2</fullName>
        <ecNumber evidence="8">2.7.11.1</ecNumber>
        <ecNumber evidence="7">2.7.11.26</ecNumber>
    </recommendedName>
    <alternativeName>
        <fullName evidence="31">ELKL motif kinase 1</fullName>
    </alternativeName>
    <alternativeName>
        <fullName evidence="32">MAP/microtubule affinity-regulating kinase 2</fullName>
    </alternativeName>
</protein>
<dbReference type="Gene3D" id="1.10.510.10">
    <property type="entry name" value="Transferase(Phosphotransferase) domain 1"/>
    <property type="match status" value="1"/>
</dbReference>
<feature type="domain" description="Protein kinase" evidence="35">
    <location>
        <begin position="53"/>
        <end position="304"/>
    </location>
</feature>
<feature type="region of interest" description="Disordered" evidence="34">
    <location>
        <begin position="556"/>
        <end position="602"/>
    </location>
</feature>
<dbReference type="FunFam" id="1.10.510.10:FF:001032">
    <property type="entry name" value="KP78b, isoform A"/>
    <property type="match status" value="1"/>
</dbReference>
<keyword evidence="19" id="KW-0221">Differentiation</keyword>
<evidence type="ECO:0000256" key="3">
    <source>
        <dbReference type="ARBA" id="ARBA00004202"/>
    </source>
</evidence>
<dbReference type="InterPro" id="IPR008271">
    <property type="entry name" value="Ser/Thr_kinase_AS"/>
</dbReference>
<feature type="region of interest" description="Disordered" evidence="34">
    <location>
        <begin position="373"/>
        <end position="469"/>
    </location>
</feature>
<evidence type="ECO:0000313" key="38">
    <source>
        <dbReference type="Ensembl" id="ENSCCNP00000027024.1"/>
    </source>
</evidence>
<gene>
    <name evidence="38" type="primary">Mark2</name>
</gene>
<dbReference type="PROSITE" id="PS50011">
    <property type="entry name" value="PROTEIN_KINASE_DOM"/>
    <property type="match status" value="1"/>
</dbReference>
<evidence type="ECO:0000256" key="4">
    <source>
        <dbReference type="ARBA" id="ARBA00004245"/>
    </source>
</evidence>
<dbReference type="InterPro" id="IPR049508">
    <property type="entry name" value="MARK1-4_cat"/>
</dbReference>
<comment type="catalytic activity">
    <reaction evidence="29">
        <text>L-threonyl-[tau protein] + ATP = O-phospho-L-threonyl-[tau protein] + ADP + H(+)</text>
        <dbReference type="Rhea" id="RHEA:53904"/>
        <dbReference type="Rhea" id="RHEA-COMP:13703"/>
        <dbReference type="Rhea" id="RHEA-COMP:13704"/>
        <dbReference type="ChEBI" id="CHEBI:15378"/>
        <dbReference type="ChEBI" id="CHEBI:30013"/>
        <dbReference type="ChEBI" id="CHEBI:30616"/>
        <dbReference type="ChEBI" id="CHEBI:61977"/>
        <dbReference type="ChEBI" id="CHEBI:456216"/>
        <dbReference type="EC" id="2.7.11.26"/>
    </reaction>
</comment>
<keyword evidence="11" id="KW-0963">Cytoplasm</keyword>
<reference evidence="38" key="1">
    <citation type="submission" date="2023-09" db="UniProtKB">
        <authorList>
            <consortium name="Ensembl"/>
        </authorList>
    </citation>
    <scope>IDENTIFICATION</scope>
</reference>
<name>A0A8C0XEM7_CASCN</name>
<evidence type="ECO:0000256" key="13">
    <source>
        <dbReference type="ARBA" id="ARBA00022553"/>
    </source>
</evidence>
<evidence type="ECO:0000256" key="21">
    <source>
        <dbReference type="ARBA" id="ARBA00022842"/>
    </source>
</evidence>
<comment type="cofactor">
    <cofactor evidence="1">
        <name>Mg(2+)</name>
        <dbReference type="ChEBI" id="CHEBI:18420"/>
    </cofactor>
</comment>
<evidence type="ECO:0000256" key="8">
    <source>
        <dbReference type="ARBA" id="ARBA00012513"/>
    </source>
</evidence>
<evidence type="ECO:0000256" key="14">
    <source>
        <dbReference type="ARBA" id="ARBA00022679"/>
    </source>
</evidence>
<dbReference type="PANTHER" id="PTHR24346">
    <property type="entry name" value="MAP/MICROTUBULE AFFINITY-REGULATING KINASE"/>
    <property type="match status" value="1"/>
</dbReference>
<evidence type="ECO:0000256" key="28">
    <source>
        <dbReference type="ARBA" id="ARBA00048679"/>
    </source>
</evidence>
<dbReference type="SUPFAM" id="SSF56112">
    <property type="entry name" value="Protein kinase-like (PK-like)"/>
    <property type="match status" value="1"/>
</dbReference>
<evidence type="ECO:0000256" key="6">
    <source>
        <dbReference type="ARBA" id="ARBA00006234"/>
    </source>
</evidence>
<evidence type="ECO:0000256" key="18">
    <source>
        <dbReference type="ARBA" id="ARBA00022777"/>
    </source>
</evidence>
<dbReference type="GO" id="GO:0005856">
    <property type="term" value="C:cytoskeleton"/>
    <property type="evidence" value="ECO:0007669"/>
    <property type="project" value="UniProtKB-SubCell"/>
</dbReference>
<dbReference type="PROSITE" id="PS00107">
    <property type="entry name" value="PROTEIN_KINASE_ATP"/>
    <property type="match status" value="1"/>
</dbReference>
<evidence type="ECO:0000259" key="35">
    <source>
        <dbReference type="PROSITE" id="PS50011"/>
    </source>
</evidence>
<dbReference type="FunFam" id="3.30.310.80:FF:000001">
    <property type="entry name" value="Non-specific serine/threonine protein kinase"/>
    <property type="match status" value="1"/>
</dbReference>
<dbReference type="SUPFAM" id="SSF103243">
    <property type="entry name" value="KA1-like"/>
    <property type="match status" value="1"/>
</dbReference>
<keyword evidence="22" id="KW-0446">Lipid-binding</keyword>
<comment type="catalytic activity">
    <reaction evidence="28">
        <text>L-seryl-[protein] + ATP = O-phospho-L-seryl-[protein] + ADP + H(+)</text>
        <dbReference type="Rhea" id="RHEA:17989"/>
        <dbReference type="Rhea" id="RHEA-COMP:9863"/>
        <dbReference type="Rhea" id="RHEA-COMP:11604"/>
        <dbReference type="ChEBI" id="CHEBI:15378"/>
        <dbReference type="ChEBI" id="CHEBI:29999"/>
        <dbReference type="ChEBI" id="CHEBI:30616"/>
        <dbReference type="ChEBI" id="CHEBI:83421"/>
        <dbReference type="ChEBI" id="CHEBI:456216"/>
        <dbReference type="EC" id="2.7.11.1"/>
    </reaction>
</comment>
<evidence type="ECO:0000259" key="36">
    <source>
        <dbReference type="PROSITE" id="PS50030"/>
    </source>
</evidence>
<comment type="similarity">
    <text evidence="6">Belongs to the protein kinase superfamily. CAMK Ser/Thr protein kinase family. SNF1 subfamily.</text>
</comment>
<dbReference type="Pfam" id="PF00627">
    <property type="entry name" value="UBA"/>
    <property type="match status" value="1"/>
</dbReference>
<accession>A0A8C0XEM7</accession>
<evidence type="ECO:0000256" key="22">
    <source>
        <dbReference type="ARBA" id="ARBA00023121"/>
    </source>
</evidence>
<dbReference type="EC" id="2.7.11.26" evidence="7"/>
<proteinExistence type="inferred from homology"/>
<evidence type="ECO:0000256" key="34">
    <source>
        <dbReference type="SAM" id="MobiDB-lite"/>
    </source>
</evidence>
<evidence type="ECO:0000256" key="26">
    <source>
        <dbReference type="ARBA" id="ARBA00047899"/>
    </source>
</evidence>
<evidence type="ECO:0000256" key="19">
    <source>
        <dbReference type="ARBA" id="ARBA00022782"/>
    </source>
</evidence>
<dbReference type="SMART" id="SM00165">
    <property type="entry name" value="UBA"/>
    <property type="match status" value="1"/>
</dbReference>
<evidence type="ECO:0000256" key="7">
    <source>
        <dbReference type="ARBA" id="ARBA00012407"/>
    </source>
</evidence>
<dbReference type="GO" id="GO:0030154">
    <property type="term" value="P:cell differentiation"/>
    <property type="evidence" value="ECO:0007669"/>
    <property type="project" value="UniProtKB-KW"/>
</dbReference>
<keyword evidence="21" id="KW-0460">Magnesium</keyword>
<dbReference type="Ensembl" id="ENSCCNT00000034232.1">
    <property type="protein sequence ID" value="ENSCCNP00000027024.1"/>
    <property type="gene ID" value="ENSCCNG00000026049.1"/>
</dbReference>
<dbReference type="InterPro" id="IPR017441">
    <property type="entry name" value="Protein_kinase_ATP_BS"/>
</dbReference>
<dbReference type="GO" id="GO:0035556">
    <property type="term" value="P:intracellular signal transduction"/>
    <property type="evidence" value="ECO:0007669"/>
    <property type="project" value="TreeGrafter"/>
</dbReference>
<feature type="domain" description="UBA" evidence="36">
    <location>
        <begin position="323"/>
        <end position="362"/>
    </location>
</feature>
<evidence type="ECO:0000256" key="32">
    <source>
        <dbReference type="ARBA" id="ARBA00083985"/>
    </source>
</evidence>
<dbReference type="CDD" id="cd14072">
    <property type="entry name" value="STKc_MARK"/>
    <property type="match status" value="1"/>
</dbReference>
<keyword evidence="24" id="KW-0206">Cytoskeleton</keyword>
<dbReference type="Gene3D" id="1.10.8.10">
    <property type="entry name" value="DNA helicase RuvA subunit, C-terminal domain"/>
    <property type="match status" value="1"/>
</dbReference>
<dbReference type="PROSITE" id="PS50030">
    <property type="entry name" value="UBA"/>
    <property type="match status" value="1"/>
</dbReference>
<comment type="subcellular location">
    <subcellularLocation>
        <location evidence="3">Cell membrane</location>
        <topology evidence="3">Peripheral membrane protein</topology>
    </subcellularLocation>
    <subcellularLocation>
        <location evidence="5">Cell projection</location>
        <location evidence="5">Dendrite</location>
    </subcellularLocation>
    <subcellularLocation>
        <location evidence="4">Cytoplasm</location>
        <location evidence="4">Cytoskeleton</location>
    </subcellularLocation>
    <subcellularLocation>
        <location evidence="2">Lateral cell membrane</location>
    </subcellularLocation>
</comment>
<keyword evidence="13" id="KW-0597">Phosphoprotein</keyword>
<dbReference type="GO" id="GO:0030425">
    <property type="term" value="C:dendrite"/>
    <property type="evidence" value="ECO:0007669"/>
    <property type="project" value="UniProtKB-SubCell"/>
</dbReference>
<dbReference type="Pfam" id="PF02149">
    <property type="entry name" value="KA1"/>
    <property type="match status" value="1"/>
</dbReference>
<dbReference type="SMART" id="SM00220">
    <property type="entry name" value="S_TKc"/>
    <property type="match status" value="1"/>
</dbReference>
<feature type="compositionally biased region" description="Polar residues" evidence="34">
    <location>
        <begin position="27"/>
        <end position="45"/>
    </location>
</feature>
<evidence type="ECO:0000256" key="20">
    <source>
        <dbReference type="ARBA" id="ARBA00022840"/>
    </source>
</evidence>
<dbReference type="GO" id="GO:0046872">
    <property type="term" value="F:metal ion binding"/>
    <property type="evidence" value="ECO:0007669"/>
    <property type="project" value="UniProtKB-KW"/>
</dbReference>
<evidence type="ECO:0000256" key="16">
    <source>
        <dbReference type="ARBA" id="ARBA00022723"/>
    </source>
</evidence>
<dbReference type="GO" id="GO:0016328">
    <property type="term" value="C:lateral plasma membrane"/>
    <property type="evidence" value="ECO:0007669"/>
    <property type="project" value="UniProtKB-SubCell"/>
</dbReference>
<dbReference type="Pfam" id="PF00069">
    <property type="entry name" value="Pkinase"/>
    <property type="match status" value="1"/>
</dbReference>
<feature type="compositionally biased region" description="Basic and acidic residues" evidence="34">
    <location>
        <begin position="590"/>
        <end position="602"/>
    </location>
</feature>
<keyword evidence="15" id="KW-0879">Wnt signaling pathway</keyword>
<dbReference type="PROSITE" id="PS00108">
    <property type="entry name" value="PROTEIN_KINASE_ST"/>
    <property type="match status" value="1"/>
</dbReference>
<evidence type="ECO:0000256" key="24">
    <source>
        <dbReference type="ARBA" id="ARBA00023212"/>
    </source>
</evidence>
<feature type="compositionally biased region" description="Polar residues" evidence="34">
    <location>
        <begin position="417"/>
        <end position="431"/>
    </location>
</feature>
<dbReference type="FunFam" id="1.10.8.10:FF:000013">
    <property type="entry name" value="Non-specific serine/threonine protein kinase"/>
    <property type="match status" value="1"/>
</dbReference>
<dbReference type="GO" id="GO:0005737">
    <property type="term" value="C:cytoplasm"/>
    <property type="evidence" value="ECO:0007669"/>
    <property type="project" value="TreeGrafter"/>
</dbReference>
<evidence type="ECO:0000259" key="37">
    <source>
        <dbReference type="PROSITE" id="PS50032"/>
    </source>
</evidence>
<keyword evidence="12" id="KW-0723">Serine/threonine-protein kinase</keyword>
<feature type="region of interest" description="Disordered" evidence="34">
    <location>
        <begin position="1"/>
        <end position="46"/>
    </location>
</feature>
<dbReference type="Gene3D" id="3.30.200.20">
    <property type="entry name" value="Phosphorylase Kinase, domain 1"/>
    <property type="match status" value="1"/>
</dbReference>
<keyword evidence="16" id="KW-0479">Metal-binding</keyword>
<keyword evidence="18" id="KW-0418">Kinase</keyword>
<evidence type="ECO:0000256" key="12">
    <source>
        <dbReference type="ARBA" id="ARBA00022527"/>
    </source>
</evidence>
<dbReference type="InterPro" id="IPR015940">
    <property type="entry name" value="UBA"/>
</dbReference>
<keyword evidence="14" id="KW-0808">Transferase</keyword>
<dbReference type="GO" id="GO:0050321">
    <property type="term" value="F:tau-protein kinase activity"/>
    <property type="evidence" value="ECO:0007669"/>
    <property type="project" value="UniProtKB-EC"/>
</dbReference>
<evidence type="ECO:0000256" key="10">
    <source>
        <dbReference type="ARBA" id="ARBA00022475"/>
    </source>
</evidence>
<feature type="compositionally biased region" description="Basic and acidic residues" evidence="34">
    <location>
        <begin position="432"/>
        <end position="444"/>
    </location>
</feature>
<feature type="binding site" evidence="33">
    <location>
        <position position="82"/>
    </location>
    <ligand>
        <name>ATP</name>
        <dbReference type="ChEBI" id="CHEBI:30616"/>
    </ligand>
</feature>
<keyword evidence="25" id="KW-0966">Cell projection</keyword>
<evidence type="ECO:0000256" key="9">
    <source>
        <dbReference type="ARBA" id="ARBA00022473"/>
    </source>
</evidence>
<organism evidence="38">
    <name type="scientific">Castor canadensis</name>
    <name type="common">American beaver</name>
    <dbReference type="NCBI Taxonomy" id="51338"/>
    <lineage>
        <taxon>Eukaryota</taxon>
        <taxon>Metazoa</taxon>
        <taxon>Chordata</taxon>
        <taxon>Craniata</taxon>
        <taxon>Vertebrata</taxon>
        <taxon>Euteleostomi</taxon>
        <taxon>Mammalia</taxon>
        <taxon>Eutheria</taxon>
        <taxon>Euarchontoglires</taxon>
        <taxon>Glires</taxon>
        <taxon>Rodentia</taxon>
        <taxon>Castorimorpha</taxon>
        <taxon>Castoridae</taxon>
        <taxon>Castor</taxon>
    </lineage>
</organism>
<feature type="compositionally biased region" description="Polar residues" evidence="34">
    <location>
        <begin position="556"/>
        <end position="574"/>
    </location>
</feature>
<keyword evidence="9" id="KW-0217">Developmental protein</keyword>
<keyword evidence="23" id="KW-0472">Membrane</keyword>
<evidence type="ECO:0000256" key="31">
    <source>
        <dbReference type="ARBA" id="ARBA00079159"/>
    </source>
</evidence>
<sequence length="727" mass="81670">MSSARTPLPTLNERDTEQPTLGHLDSKPSSKSNMLRGRNSATSADEQPHIGNYRLLKTIGKGNFAKVKLARHILTGKEVAVKIIDKTQLNSSSLQKLFREVRIMKVLNHPNIVKLFEVIETEKTLYLVMEYASGGEVFDYLVAHGRMKEKEARAKFRQIVSAVQYCHQKFIVHRDLKAENLLLDADMNIKIADFGFSNEFTFGNKLDTFCGSPPYAAPELFQGKKYDGPEVDVWSLGVILYTLVSGSLPFDGQNLKELRERVLRGKYRIPFYMSTDCENLLKKFLILNPSKRGTLEQIMKDRWMNVGHEDDELKPYVEPLPDYKDPRRTELMVSMGYTREEIQDSLVGQRYNEVMATYLLLGYKSSELEGDTITLKPRPSADLTNSSAPSPSHKVQRSVSANPKQRRFSDQAGPAIPTSNSYSKKTQSNNAENKRPEEDREAGRKASSTAKVPASPLPGLERKKTTPTPSTVSMALTQLQTSPFLIQTPALCLPLWLTMESLACSLCPSPHPPGRAESCSKPATVCLRGRGREGCLAPRQNLTGEHEAPYETALALQSPQNSVLSTSTNRSRNSPLLERASLGQATIQNGKDRNLNEPESKDRVETLRPHVVGSGGNDKEKEEFREAKPRSLRFTWSMKTTSSMEPNEMMREIRKVLDANSCQSELHEKYMLLCMHGTPGHENFVQWEMEVCKLPRLSLNGVRFKRISGTSMAFKNIASKIANELKL</sequence>
<keyword evidence="20 33" id="KW-0067">ATP-binding</keyword>
<feature type="domain" description="KA1" evidence="37">
    <location>
        <begin position="678"/>
        <end position="727"/>
    </location>
</feature>
<dbReference type="AlphaFoldDB" id="A0A8C0XEM7"/>
<comment type="catalytic activity">
    <reaction evidence="26">
        <text>L-threonyl-[protein] + ATP = O-phospho-L-threonyl-[protein] + ADP + H(+)</text>
        <dbReference type="Rhea" id="RHEA:46608"/>
        <dbReference type="Rhea" id="RHEA-COMP:11060"/>
        <dbReference type="Rhea" id="RHEA-COMP:11605"/>
        <dbReference type="ChEBI" id="CHEBI:15378"/>
        <dbReference type="ChEBI" id="CHEBI:30013"/>
        <dbReference type="ChEBI" id="CHEBI:30616"/>
        <dbReference type="ChEBI" id="CHEBI:61977"/>
        <dbReference type="ChEBI" id="CHEBI:456216"/>
        <dbReference type="EC" id="2.7.11.1"/>
    </reaction>
</comment>
<evidence type="ECO:0000256" key="29">
    <source>
        <dbReference type="ARBA" id="ARBA00048878"/>
    </source>
</evidence>
<dbReference type="GO" id="GO:0000226">
    <property type="term" value="P:microtubule cytoskeleton organization"/>
    <property type="evidence" value="ECO:0007669"/>
    <property type="project" value="TreeGrafter"/>
</dbReference>